<name>A0A378RSG8_MYROD</name>
<evidence type="ECO:0000256" key="8">
    <source>
        <dbReference type="ARBA" id="ARBA00023065"/>
    </source>
</evidence>
<evidence type="ECO:0000256" key="9">
    <source>
        <dbReference type="ARBA" id="ARBA00023136"/>
    </source>
</evidence>
<reference evidence="11 12" key="1">
    <citation type="submission" date="2018-06" db="EMBL/GenBank/DDBJ databases">
        <authorList>
            <consortium name="Pathogen Informatics"/>
            <person name="Doyle S."/>
        </authorList>
    </citation>
    <scope>NUCLEOTIDE SEQUENCE [LARGE SCALE GENOMIC DNA]</scope>
    <source>
        <strain evidence="11 12">NCTC11179</strain>
    </source>
</reference>
<proteinExistence type="predicted"/>
<evidence type="ECO:0000313" key="11">
    <source>
        <dbReference type="EMBL" id="STZ28620.1"/>
    </source>
</evidence>
<dbReference type="PANTHER" id="PTHR42771">
    <property type="entry name" value="IRON(3+)-HYDROXAMATE IMPORT ATP-BINDING PROTEIN FHUC"/>
    <property type="match status" value="1"/>
</dbReference>
<dbReference type="AlphaFoldDB" id="A0A378RSG8"/>
<keyword evidence="5" id="KW-0547">Nucleotide-binding</keyword>
<dbReference type="InterPro" id="IPR003593">
    <property type="entry name" value="AAA+_ATPase"/>
</dbReference>
<dbReference type="InterPro" id="IPR051535">
    <property type="entry name" value="Siderophore_ABC-ATPase"/>
</dbReference>
<dbReference type="GO" id="GO:0016887">
    <property type="term" value="F:ATP hydrolysis activity"/>
    <property type="evidence" value="ECO:0007669"/>
    <property type="project" value="InterPro"/>
</dbReference>
<evidence type="ECO:0000256" key="3">
    <source>
        <dbReference type="ARBA" id="ARBA00022475"/>
    </source>
</evidence>
<keyword evidence="2" id="KW-0813">Transport</keyword>
<evidence type="ECO:0000313" key="12">
    <source>
        <dbReference type="Proteomes" id="UP000255024"/>
    </source>
</evidence>
<gene>
    <name evidence="11" type="primary">yusV_2</name>
    <name evidence="11" type="ORF">NCTC11179_02177</name>
</gene>
<dbReference type="SMART" id="SM00382">
    <property type="entry name" value="AAA"/>
    <property type="match status" value="1"/>
</dbReference>
<evidence type="ECO:0000256" key="5">
    <source>
        <dbReference type="ARBA" id="ARBA00022741"/>
    </source>
</evidence>
<keyword evidence="8" id="KW-0406">Ion transport</keyword>
<dbReference type="Gene3D" id="3.40.50.300">
    <property type="entry name" value="P-loop containing nucleotide triphosphate hydrolases"/>
    <property type="match status" value="1"/>
</dbReference>
<protein>
    <submittedName>
        <fullName evidence="11">Probable siderophore transport system ATP-binding protein YusV</fullName>
    </submittedName>
</protein>
<keyword evidence="12" id="KW-1185">Reference proteome</keyword>
<dbReference type="GO" id="GO:0006826">
    <property type="term" value="P:iron ion transport"/>
    <property type="evidence" value="ECO:0007669"/>
    <property type="project" value="UniProtKB-KW"/>
</dbReference>
<sequence>MLQTKDLTIGYSQGKKPTPPIQKELNIQLKPRTLTTLLGINGIGKSTLIRTLTGHLQPLQGMITLNGRDFTSYSAAERAKEISVVLTDPIPHSNLSALEVLQISRIPYIDWKSTPTKEDTYWIEKAIDLTAISAFIQQPLLNLSDGQLQRVFIARALAQNTPLIILDEPASHLDLNHKVKLYQLLQQLTRQENKTILFSSHDIELALQFADEAIVLQSHGYTQNTIENLVSNGVFDHFFEDEILQFDRYTKRFTLAL</sequence>
<dbReference type="Pfam" id="PF00005">
    <property type="entry name" value="ABC_tran"/>
    <property type="match status" value="1"/>
</dbReference>
<organism evidence="11 12">
    <name type="scientific">Myroides odoratus</name>
    <name type="common">Flavobacterium odoratum</name>
    <dbReference type="NCBI Taxonomy" id="256"/>
    <lineage>
        <taxon>Bacteria</taxon>
        <taxon>Pseudomonadati</taxon>
        <taxon>Bacteroidota</taxon>
        <taxon>Flavobacteriia</taxon>
        <taxon>Flavobacteriales</taxon>
        <taxon>Flavobacteriaceae</taxon>
        <taxon>Myroides</taxon>
    </lineage>
</organism>
<dbReference type="EMBL" id="UGQL01000001">
    <property type="protein sequence ID" value="STZ28620.1"/>
    <property type="molecule type" value="Genomic_DNA"/>
</dbReference>
<evidence type="ECO:0000256" key="2">
    <source>
        <dbReference type="ARBA" id="ARBA00022448"/>
    </source>
</evidence>
<feature type="domain" description="ABC transporter" evidence="10">
    <location>
        <begin position="2"/>
        <end position="243"/>
    </location>
</feature>
<dbReference type="PANTHER" id="PTHR42771:SF2">
    <property type="entry name" value="IRON(3+)-HYDROXAMATE IMPORT ATP-BINDING PROTEIN FHUC"/>
    <property type="match status" value="1"/>
</dbReference>
<keyword evidence="9" id="KW-0472">Membrane</keyword>
<evidence type="ECO:0000256" key="4">
    <source>
        <dbReference type="ARBA" id="ARBA00022496"/>
    </source>
</evidence>
<evidence type="ECO:0000256" key="7">
    <source>
        <dbReference type="ARBA" id="ARBA00023004"/>
    </source>
</evidence>
<keyword evidence="7" id="KW-0408">Iron</keyword>
<keyword evidence="6 11" id="KW-0067">ATP-binding</keyword>
<dbReference type="InterPro" id="IPR027417">
    <property type="entry name" value="P-loop_NTPase"/>
</dbReference>
<dbReference type="PROSITE" id="PS50893">
    <property type="entry name" value="ABC_TRANSPORTER_2"/>
    <property type="match status" value="1"/>
</dbReference>
<dbReference type="CDD" id="cd03214">
    <property type="entry name" value="ABC_Iron-Siderophores_B12_Hemin"/>
    <property type="match status" value="1"/>
</dbReference>
<keyword evidence="4" id="KW-0410">Iron transport</keyword>
<evidence type="ECO:0000256" key="1">
    <source>
        <dbReference type="ARBA" id="ARBA00004202"/>
    </source>
</evidence>
<accession>A0A378RSG8</accession>
<dbReference type="RefSeq" id="WP_115091533.1">
    <property type="nucleotide sequence ID" value="NZ_CP068107.1"/>
</dbReference>
<dbReference type="GO" id="GO:0005886">
    <property type="term" value="C:plasma membrane"/>
    <property type="evidence" value="ECO:0007669"/>
    <property type="project" value="UniProtKB-SubCell"/>
</dbReference>
<evidence type="ECO:0000256" key="6">
    <source>
        <dbReference type="ARBA" id="ARBA00022840"/>
    </source>
</evidence>
<dbReference type="GO" id="GO:0005524">
    <property type="term" value="F:ATP binding"/>
    <property type="evidence" value="ECO:0007669"/>
    <property type="project" value="UniProtKB-KW"/>
</dbReference>
<keyword evidence="3" id="KW-1003">Cell membrane</keyword>
<dbReference type="InterPro" id="IPR003439">
    <property type="entry name" value="ABC_transporter-like_ATP-bd"/>
</dbReference>
<dbReference type="SUPFAM" id="SSF52540">
    <property type="entry name" value="P-loop containing nucleoside triphosphate hydrolases"/>
    <property type="match status" value="1"/>
</dbReference>
<evidence type="ECO:0000259" key="10">
    <source>
        <dbReference type="PROSITE" id="PS50893"/>
    </source>
</evidence>
<comment type="subcellular location">
    <subcellularLocation>
        <location evidence="1">Cell membrane</location>
        <topology evidence="1">Peripheral membrane protein</topology>
    </subcellularLocation>
</comment>
<dbReference type="Proteomes" id="UP000255024">
    <property type="component" value="Unassembled WGS sequence"/>
</dbReference>